<protein>
    <submittedName>
        <fullName evidence="11">Receptor-like serine/threonine-protein kinase ALE2 isoform X1</fullName>
    </submittedName>
</protein>
<evidence type="ECO:0000313" key="12">
    <source>
        <dbReference type="Proteomes" id="UP000623129"/>
    </source>
</evidence>
<accession>A0A833RH05</accession>
<dbReference type="InterPro" id="IPR017441">
    <property type="entry name" value="Protein_kinase_ATP_BS"/>
</dbReference>
<keyword evidence="1" id="KW-0723">Serine/threonine-protein kinase</keyword>
<feature type="chain" id="PRO_5032570675" evidence="9">
    <location>
        <begin position="21"/>
        <end position="739"/>
    </location>
</feature>
<feature type="compositionally biased region" description="Polar residues" evidence="7">
    <location>
        <begin position="243"/>
        <end position="253"/>
    </location>
</feature>
<dbReference type="GO" id="GO:0004674">
    <property type="term" value="F:protein serine/threonine kinase activity"/>
    <property type="evidence" value="ECO:0007669"/>
    <property type="project" value="UniProtKB-KW"/>
</dbReference>
<dbReference type="AlphaFoldDB" id="A0A833RH05"/>
<evidence type="ECO:0000256" key="2">
    <source>
        <dbReference type="ARBA" id="ARBA00022679"/>
    </source>
</evidence>
<feature type="transmembrane region" description="Helical" evidence="8">
    <location>
        <begin position="271"/>
        <end position="295"/>
    </location>
</feature>
<dbReference type="Pfam" id="PF23180">
    <property type="entry name" value="ALE2_N"/>
    <property type="match status" value="1"/>
</dbReference>
<feature type="domain" description="Protein kinase" evidence="10">
    <location>
        <begin position="364"/>
        <end position="639"/>
    </location>
</feature>
<evidence type="ECO:0000256" key="5">
    <source>
        <dbReference type="ARBA" id="ARBA00022840"/>
    </source>
</evidence>
<feature type="binding site" evidence="6">
    <location>
        <position position="392"/>
    </location>
    <ligand>
        <name>ATP</name>
        <dbReference type="ChEBI" id="CHEBI:30616"/>
    </ligand>
</feature>
<keyword evidence="8" id="KW-0812">Transmembrane</keyword>
<dbReference type="PANTHER" id="PTHR47989:SF40">
    <property type="entry name" value="RECEPTOR-LIKE SERINE_THREONINE-PROTEIN KINASE ALE2"/>
    <property type="match status" value="1"/>
</dbReference>
<evidence type="ECO:0000256" key="1">
    <source>
        <dbReference type="ARBA" id="ARBA00022527"/>
    </source>
</evidence>
<dbReference type="Gene3D" id="3.30.200.20">
    <property type="entry name" value="Phosphorylase Kinase, domain 1"/>
    <property type="match status" value="1"/>
</dbReference>
<dbReference type="FunFam" id="3.30.200.20:FF:000146">
    <property type="entry name" value="receptor-like serine/threonine-protein kinase ALE2"/>
    <property type="match status" value="1"/>
</dbReference>
<organism evidence="11 12">
    <name type="scientific">Carex littledalei</name>
    <dbReference type="NCBI Taxonomy" id="544730"/>
    <lineage>
        <taxon>Eukaryota</taxon>
        <taxon>Viridiplantae</taxon>
        <taxon>Streptophyta</taxon>
        <taxon>Embryophyta</taxon>
        <taxon>Tracheophyta</taxon>
        <taxon>Spermatophyta</taxon>
        <taxon>Magnoliopsida</taxon>
        <taxon>Liliopsida</taxon>
        <taxon>Poales</taxon>
        <taxon>Cyperaceae</taxon>
        <taxon>Cyperoideae</taxon>
        <taxon>Cariceae</taxon>
        <taxon>Carex</taxon>
        <taxon>Carex subgen. Euthyceras</taxon>
    </lineage>
</organism>
<keyword evidence="5 6" id="KW-0067">ATP-binding</keyword>
<sequence>MRGVAVTLFTVLHLSSLCLARIPFFQASSPSSAPFAASSPLWPPKVAPSAPTIPPQFSPISQPPASPGFSANPPHPRPKHHRREPPHANSPFPPPQVSSPAGCDEIICSEPLTATPIDSPCGCVFPMKVTMDLDVAPYLLFMHIAELEVEVASGTFLKQSQVKIMAAVPSVDDQQKTRVTVYLVPLREKFDDTTALLIYDRVWQKRVPISSSVFGDYAVVSVEYPGLPSSPPSLSEPSIGAGPTSSRGTNQRPLTADVGDTSTKSQKLNTWIIAVITVSSCFLLLVCVGAVVFVLRWRNLRQLGRGSVGPATTMPTTKRSGMRSTTLSTGIPSSSVSVASAMATYPPSVKAFSMDELGKATEGFSSKRVLGEGGFGRVYQGTLESGTEVAVKLLTREDRSGDREFIAEVEMLSRLHHKNLVKLIGICIEGNKRCLVYEVVRNGSVESHLHGVDKNKGLLNWDIRMKVALGAARGLAYLHEDANPRVIHRDFKASNILLEEDFTPKVTDFGLAREATEGLDHISTRVMGTFGYVAPEYAMTGHLLVKSDVYSYGVVLLELLSGRKPVYMSKSQGPENLVTWARPLLGTREGLEKLVDPALHGNYDFDNVAKVASIASMCVHIEPSQRPFMGEVVQALKLVYNDVDEACDNSYSHRESSSNADYDCSRGEFSEGGWWNGHNSPFITMDYSSGGMEGMLERPHSAASIGGNRVESMNNRSGPLRTKKKRIILEDIRHMPLVP</sequence>
<dbReference type="PROSITE" id="PS00107">
    <property type="entry name" value="PROTEIN_KINASE_ATP"/>
    <property type="match status" value="1"/>
</dbReference>
<dbReference type="FunFam" id="1.10.510.10:FF:000051">
    <property type="entry name" value="Receptor-like serine/threonine-protein kinase ALE2"/>
    <property type="match status" value="1"/>
</dbReference>
<dbReference type="InterPro" id="IPR011009">
    <property type="entry name" value="Kinase-like_dom_sf"/>
</dbReference>
<feature type="region of interest" description="Disordered" evidence="7">
    <location>
        <begin position="52"/>
        <end position="98"/>
    </location>
</feature>
<evidence type="ECO:0000256" key="9">
    <source>
        <dbReference type="SAM" id="SignalP"/>
    </source>
</evidence>
<dbReference type="InterPro" id="IPR001245">
    <property type="entry name" value="Ser-Thr/Tyr_kinase_cat_dom"/>
</dbReference>
<keyword evidence="8" id="KW-0472">Membrane</keyword>
<dbReference type="EMBL" id="SWLB01000002">
    <property type="protein sequence ID" value="KAF3341094.1"/>
    <property type="molecule type" value="Genomic_DNA"/>
</dbReference>
<dbReference type="InterPro" id="IPR000719">
    <property type="entry name" value="Prot_kinase_dom"/>
</dbReference>
<name>A0A833RH05_9POAL</name>
<keyword evidence="3 6" id="KW-0547">Nucleotide-binding</keyword>
<dbReference type="PANTHER" id="PTHR47989">
    <property type="entry name" value="OS01G0750732 PROTEIN"/>
    <property type="match status" value="1"/>
</dbReference>
<evidence type="ECO:0000256" key="6">
    <source>
        <dbReference type="PROSITE-ProRule" id="PRU10141"/>
    </source>
</evidence>
<dbReference type="PROSITE" id="PS50011">
    <property type="entry name" value="PROTEIN_KINASE_DOM"/>
    <property type="match status" value="1"/>
</dbReference>
<dbReference type="Proteomes" id="UP000623129">
    <property type="component" value="Unassembled WGS sequence"/>
</dbReference>
<feature type="signal peptide" evidence="9">
    <location>
        <begin position="1"/>
        <end position="20"/>
    </location>
</feature>
<feature type="compositionally biased region" description="Pro residues" evidence="7">
    <location>
        <begin position="52"/>
        <end position="66"/>
    </location>
</feature>
<evidence type="ECO:0000256" key="3">
    <source>
        <dbReference type="ARBA" id="ARBA00022741"/>
    </source>
</evidence>
<dbReference type="PROSITE" id="PS00108">
    <property type="entry name" value="PROTEIN_KINASE_ST"/>
    <property type="match status" value="1"/>
</dbReference>
<feature type="region of interest" description="Disordered" evidence="7">
    <location>
        <begin position="228"/>
        <end position="261"/>
    </location>
</feature>
<dbReference type="InterPro" id="IPR008271">
    <property type="entry name" value="Ser/Thr_kinase_AS"/>
</dbReference>
<evidence type="ECO:0000256" key="4">
    <source>
        <dbReference type="ARBA" id="ARBA00022777"/>
    </source>
</evidence>
<keyword evidence="8" id="KW-1133">Transmembrane helix</keyword>
<keyword evidence="11" id="KW-0675">Receptor</keyword>
<evidence type="ECO:0000256" key="7">
    <source>
        <dbReference type="SAM" id="MobiDB-lite"/>
    </source>
</evidence>
<keyword evidence="9" id="KW-0732">Signal</keyword>
<dbReference type="GO" id="GO:0005524">
    <property type="term" value="F:ATP binding"/>
    <property type="evidence" value="ECO:0007669"/>
    <property type="project" value="UniProtKB-UniRule"/>
</dbReference>
<comment type="caution">
    <text evidence="11">The sequence shown here is derived from an EMBL/GenBank/DDBJ whole genome shotgun (WGS) entry which is preliminary data.</text>
</comment>
<reference evidence="11" key="1">
    <citation type="submission" date="2020-01" db="EMBL/GenBank/DDBJ databases">
        <title>Genome sequence of Kobresia littledalei, the first chromosome-level genome in the family Cyperaceae.</title>
        <authorList>
            <person name="Qu G."/>
        </authorList>
    </citation>
    <scope>NUCLEOTIDE SEQUENCE</scope>
    <source>
        <strain evidence="11">C.B.Clarke</strain>
        <tissue evidence="11">Leaf</tissue>
    </source>
</reference>
<evidence type="ECO:0000256" key="8">
    <source>
        <dbReference type="SAM" id="Phobius"/>
    </source>
</evidence>
<dbReference type="Pfam" id="PF07714">
    <property type="entry name" value="PK_Tyr_Ser-Thr"/>
    <property type="match status" value="1"/>
</dbReference>
<evidence type="ECO:0000259" key="10">
    <source>
        <dbReference type="PROSITE" id="PS50011"/>
    </source>
</evidence>
<keyword evidence="12" id="KW-1185">Reference proteome</keyword>
<proteinExistence type="predicted"/>
<dbReference type="OrthoDB" id="1901798at2759"/>
<dbReference type="InterPro" id="IPR057597">
    <property type="entry name" value="ALE2_N"/>
</dbReference>
<keyword evidence="4 11" id="KW-0418">Kinase</keyword>
<dbReference type="Gene3D" id="1.10.510.10">
    <property type="entry name" value="Transferase(Phosphotransferase) domain 1"/>
    <property type="match status" value="1"/>
</dbReference>
<dbReference type="CDD" id="cd14066">
    <property type="entry name" value="STKc_IRAK"/>
    <property type="match status" value="1"/>
</dbReference>
<evidence type="ECO:0000313" key="11">
    <source>
        <dbReference type="EMBL" id="KAF3341094.1"/>
    </source>
</evidence>
<gene>
    <name evidence="11" type="ORF">FCM35_KLT09938</name>
</gene>
<keyword evidence="2" id="KW-0808">Transferase</keyword>
<dbReference type="SUPFAM" id="SSF56112">
    <property type="entry name" value="Protein kinase-like (PK-like)"/>
    <property type="match status" value="1"/>
</dbReference>